<protein>
    <submittedName>
        <fullName evidence="2">Uncharacterized protein</fullName>
    </submittedName>
</protein>
<feature type="compositionally biased region" description="Polar residues" evidence="1">
    <location>
        <begin position="60"/>
        <end position="76"/>
    </location>
</feature>
<reference evidence="2" key="1">
    <citation type="submission" date="2019-01" db="EMBL/GenBank/DDBJ databases">
        <title>Draft genome sequences of three monokaryotic isolates of the white-rot basidiomycete fungus Dichomitus squalens.</title>
        <authorList>
            <consortium name="DOE Joint Genome Institute"/>
            <person name="Lopez S.C."/>
            <person name="Andreopoulos B."/>
            <person name="Pangilinan J."/>
            <person name="Lipzen A."/>
            <person name="Riley R."/>
            <person name="Ahrendt S."/>
            <person name="Ng V."/>
            <person name="Barry K."/>
            <person name="Daum C."/>
            <person name="Grigoriev I.V."/>
            <person name="Hilden K.S."/>
            <person name="Makela M.R."/>
            <person name="de Vries R.P."/>
        </authorList>
    </citation>
    <scope>NUCLEOTIDE SEQUENCE [LARGE SCALE GENOMIC DNA]</scope>
    <source>
        <strain evidence="2">OM18370.1</strain>
    </source>
</reference>
<accession>A0A4Q9MDM8</accession>
<dbReference type="AlphaFoldDB" id="A0A4Q9MDM8"/>
<organism evidence="2">
    <name type="scientific">Dichomitus squalens</name>
    <dbReference type="NCBI Taxonomy" id="114155"/>
    <lineage>
        <taxon>Eukaryota</taxon>
        <taxon>Fungi</taxon>
        <taxon>Dikarya</taxon>
        <taxon>Basidiomycota</taxon>
        <taxon>Agaricomycotina</taxon>
        <taxon>Agaricomycetes</taxon>
        <taxon>Polyporales</taxon>
        <taxon>Polyporaceae</taxon>
        <taxon>Dichomitus</taxon>
    </lineage>
</organism>
<feature type="compositionally biased region" description="Basic and acidic residues" evidence="1">
    <location>
        <begin position="86"/>
        <end position="108"/>
    </location>
</feature>
<dbReference type="EMBL" id="ML143461">
    <property type="protein sequence ID" value="TBU25415.1"/>
    <property type="molecule type" value="Genomic_DNA"/>
</dbReference>
<sequence>MRTGDQSGQDVVAEVSRGVGVVRNEQEERANAPEDGGASSEGADPPCQTARALQALCTPLSPTIQVDTNEMTSSPSRLRMSGEYTPTDHEGAHSEHEDGDSERSHGLPEHGRRYLHYALAAILQVSSSKAVHTRTKLTFRASTRCVCAHPQILHRQCSQGSVANDRANVSRFA</sequence>
<proteinExistence type="predicted"/>
<dbReference type="Proteomes" id="UP000292957">
    <property type="component" value="Unassembled WGS sequence"/>
</dbReference>
<evidence type="ECO:0000256" key="1">
    <source>
        <dbReference type="SAM" id="MobiDB-lite"/>
    </source>
</evidence>
<feature type="compositionally biased region" description="Low complexity" evidence="1">
    <location>
        <begin position="11"/>
        <end position="23"/>
    </location>
</feature>
<gene>
    <name evidence="2" type="ORF">BD311DRAFT_497967</name>
</gene>
<name>A0A4Q9MDM8_9APHY</name>
<evidence type="ECO:0000313" key="2">
    <source>
        <dbReference type="EMBL" id="TBU25415.1"/>
    </source>
</evidence>
<feature type="region of interest" description="Disordered" evidence="1">
    <location>
        <begin position="1"/>
        <end position="108"/>
    </location>
</feature>